<gene>
    <name evidence="11" type="ORF">UFOPK3773_01227</name>
</gene>
<evidence type="ECO:0000259" key="9">
    <source>
        <dbReference type="Pfam" id="PF00881"/>
    </source>
</evidence>
<dbReference type="InterPro" id="IPR029479">
    <property type="entry name" value="Nitroreductase"/>
</dbReference>
<dbReference type="Gene3D" id="3.40.109.10">
    <property type="entry name" value="NADH Oxidase"/>
    <property type="match status" value="1"/>
</dbReference>
<organism evidence="11">
    <name type="scientific">freshwater metagenome</name>
    <dbReference type="NCBI Taxonomy" id="449393"/>
    <lineage>
        <taxon>unclassified sequences</taxon>
        <taxon>metagenomes</taxon>
        <taxon>ecological metagenomes</taxon>
    </lineage>
</organism>
<dbReference type="InterPro" id="IPR008225">
    <property type="entry name" value="F420-0_g-glutamyl_ligase"/>
</dbReference>
<feature type="domain" description="Coenzyme F420:L-glutamate ligase-like" evidence="10">
    <location>
        <begin position="19"/>
        <end position="218"/>
    </location>
</feature>
<dbReference type="InterPro" id="IPR002847">
    <property type="entry name" value="F420-0_gamma-glut_ligase-dom"/>
</dbReference>
<dbReference type="Pfam" id="PF01996">
    <property type="entry name" value="F420_ligase"/>
    <property type="match status" value="1"/>
</dbReference>
<keyword evidence="5" id="KW-0630">Potassium</keyword>
<keyword evidence="7" id="KW-0464">Manganese</keyword>
<name>A0A6J7JVS9_9ZZZZ</name>
<reference evidence="11" key="1">
    <citation type="submission" date="2020-05" db="EMBL/GenBank/DDBJ databases">
        <authorList>
            <person name="Chiriac C."/>
            <person name="Salcher M."/>
            <person name="Ghai R."/>
            <person name="Kavagutti S V."/>
        </authorList>
    </citation>
    <scope>NUCLEOTIDE SEQUENCE</scope>
</reference>
<dbReference type="PANTHER" id="PTHR47917">
    <property type="match status" value="1"/>
</dbReference>
<dbReference type="AlphaFoldDB" id="A0A6J7JVS9"/>
<dbReference type="SUPFAM" id="SSF55469">
    <property type="entry name" value="FMN-dependent nitroreductase-like"/>
    <property type="match status" value="1"/>
</dbReference>
<dbReference type="NCBIfam" id="TIGR01916">
    <property type="entry name" value="F420_cofE"/>
    <property type="match status" value="1"/>
</dbReference>
<dbReference type="Gene3D" id="3.30.1330.100">
    <property type="entry name" value="CofE-like"/>
    <property type="match status" value="2"/>
</dbReference>
<evidence type="ECO:0000256" key="4">
    <source>
        <dbReference type="ARBA" id="ARBA00022842"/>
    </source>
</evidence>
<evidence type="ECO:0000256" key="1">
    <source>
        <dbReference type="ARBA" id="ARBA00022598"/>
    </source>
</evidence>
<dbReference type="PANTHER" id="PTHR47917:SF1">
    <property type="entry name" value="COENZYME F420:L-GLUTAMATE LIGASE"/>
    <property type="match status" value="1"/>
</dbReference>
<dbReference type="GO" id="GO:0052618">
    <property type="term" value="F:coenzyme F420-0:L-glutamate ligase activity"/>
    <property type="evidence" value="ECO:0007669"/>
    <property type="project" value="TreeGrafter"/>
</dbReference>
<feature type="domain" description="Nitroreductase" evidence="9">
    <location>
        <begin position="259"/>
        <end position="430"/>
    </location>
</feature>
<evidence type="ECO:0000256" key="6">
    <source>
        <dbReference type="ARBA" id="ARBA00023134"/>
    </source>
</evidence>
<dbReference type="GO" id="GO:0016491">
    <property type="term" value="F:oxidoreductase activity"/>
    <property type="evidence" value="ECO:0007669"/>
    <property type="project" value="InterPro"/>
</dbReference>
<dbReference type="NCBIfam" id="NF009810">
    <property type="entry name" value="PRK13294.1"/>
    <property type="match status" value="1"/>
</dbReference>
<evidence type="ECO:0000256" key="8">
    <source>
        <dbReference type="ARBA" id="ARBA00023268"/>
    </source>
</evidence>
<evidence type="ECO:0000256" key="3">
    <source>
        <dbReference type="ARBA" id="ARBA00022741"/>
    </source>
</evidence>
<sequence length="455" mass="48079">MSAPASASLQVIALSGLGEFKAGDDLAAHLAEAIGRAQWPDGTVGLADGDVVVVTSKVVSKVEGRLIPAHDREDAITAETVRVVATRDRTRIVETRHGLVLAAAGVDASNVPTAHVALLPLDPDASATALRAELSDRLGPTSIAVVITDTSGRPWREGLTDLAIGSAGLRVLDDHRGRTDTAGHTLEMTITAIADEVAAAADLVKGKLSGNPAALVRGLSAHVVDTHATARDLVRAPDFDLFSLGTAEAIALGRRRAVSDRRTVRGFTPEPVPRELLVEAVAAAITAPAPHHTAPWRFMLLSDEPVRGRLLAAMRDRWEHDLRTVDDYSDDAIARRVRRGDLLLDAPALVLPFLDLQDAAHTYPDDRRAAFERDLFLVSGGAAVENLLIALGSLGLGSAWVSSTMFCPDVVTEALGLPTHLVPLGAVAVGFPAATPRERPTREVSDHLLTPPSHP</sequence>
<evidence type="ECO:0000313" key="11">
    <source>
        <dbReference type="EMBL" id="CAB4947700.1"/>
    </source>
</evidence>
<protein>
    <submittedName>
        <fullName evidence="11">Unannotated protein</fullName>
    </submittedName>
</protein>
<dbReference type="GO" id="GO:0046872">
    <property type="term" value="F:metal ion binding"/>
    <property type="evidence" value="ECO:0007669"/>
    <property type="project" value="UniProtKB-KW"/>
</dbReference>
<keyword evidence="6" id="KW-0342">GTP-binding</keyword>
<evidence type="ECO:0000256" key="7">
    <source>
        <dbReference type="ARBA" id="ARBA00023211"/>
    </source>
</evidence>
<proteinExistence type="predicted"/>
<keyword evidence="3" id="KW-0547">Nucleotide-binding</keyword>
<keyword evidence="2" id="KW-0479">Metal-binding</keyword>
<evidence type="ECO:0000256" key="5">
    <source>
        <dbReference type="ARBA" id="ARBA00022958"/>
    </source>
</evidence>
<dbReference type="SUPFAM" id="SSF144010">
    <property type="entry name" value="CofE-like"/>
    <property type="match status" value="1"/>
</dbReference>
<dbReference type="GO" id="GO:0005525">
    <property type="term" value="F:GTP binding"/>
    <property type="evidence" value="ECO:0007669"/>
    <property type="project" value="UniProtKB-KW"/>
</dbReference>
<keyword evidence="1" id="KW-0436">Ligase</keyword>
<evidence type="ECO:0000256" key="2">
    <source>
        <dbReference type="ARBA" id="ARBA00022723"/>
    </source>
</evidence>
<keyword evidence="4" id="KW-0460">Magnesium</keyword>
<evidence type="ECO:0000259" key="10">
    <source>
        <dbReference type="Pfam" id="PF01996"/>
    </source>
</evidence>
<dbReference type="EMBL" id="CAFBNF010000136">
    <property type="protein sequence ID" value="CAB4947700.1"/>
    <property type="molecule type" value="Genomic_DNA"/>
</dbReference>
<dbReference type="InterPro" id="IPR000415">
    <property type="entry name" value="Nitroreductase-like"/>
</dbReference>
<accession>A0A6J7JVS9</accession>
<keyword evidence="8" id="KW-0511">Multifunctional enzyme</keyword>
<dbReference type="Pfam" id="PF00881">
    <property type="entry name" value="Nitroreductase"/>
    <property type="match status" value="1"/>
</dbReference>